<comment type="cofactor">
    <cofactor evidence="1">
        <name>Cu cation</name>
        <dbReference type="ChEBI" id="CHEBI:23378"/>
    </cofactor>
    <text evidence="1">Contains 1 topaquinone per subunit.</text>
</comment>
<dbReference type="EC" id="1.4.3.-" evidence="1"/>
<feature type="region of interest" description="Disordered" evidence="2">
    <location>
        <begin position="1"/>
        <end position="21"/>
    </location>
</feature>
<dbReference type="AlphaFoldDB" id="A0AA89C3L2"/>
<dbReference type="EMBL" id="VSWD01000007">
    <property type="protein sequence ID" value="KAK3097981.1"/>
    <property type="molecule type" value="Genomic_DNA"/>
</dbReference>
<dbReference type="PROSITE" id="PS01165">
    <property type="entry name" value="COPPER_AMINE_OXID_2"/>
    <property type="match status" value="1"/>
</dbReference>
<dbReference type="GO" id="GO:0009308">
    <property type="term" value="P:amine metabolic process"/>
    <property type="evidence" value="ECO:0007669"/>
    <property type="project" value="UniProtKB-UniRule"/>
</dbReference>
<keyword evidence="1" id="KW-0186">Copper</keyword>
<sequence length="406" mass="47511">MERRGVLFPEKPVSPPRQVEPEGKRYSVKYQEVKYMNWKFNFRLSPGLGPRLHNIRYLDRMIVYELALQDIVVFYSGAEPPHQYANFFDSSYLIGMNLQGMVPGVDCPYRTVFCRPRLYQRDTSCQSLYTKENENKYGFRLNHKLIGNLHHHLFNFKVDVDINGQCNRYETLDIVLDKTSHPVSKKPYDVWYQNKIKHHLRKTELDALFKYDFDQPMHHIFYNNKVKSPEGNNMAYRLVNRGMSKSLLPECTGNEGTGAWMRHQITVTKRKETELTSSSIYSALGTKEPVVNFKNFYADNENIVDEDLVAWVTMGTYHIPHTEDLPVTHTPGLDLSFFLSPFNYFPEDPGMGSRDSVRIEALDKYNLKRGIRIDKQTFPEKMTCKAPIGNYFEYILKRPSVIFDIH</sequence>
<proteinExistence type="inferred from homology"/>
<dbReference type="InterPro" id="IPR015798">
    <property type="entry name" value="Cu_amine_oxidase_C"/>
</dbReference>
<feature type="domain" description="Copper amine oxidase catalytic" evidence="3">
    <location>
        <begin position="17"/>
        <end position="122"/>
    </location>
</feature>
<dbReference type="SUPFAM" id="SSF49998">
    <property type="entry name" value="Amine oxidase catalytic domain"/>
    <property type="match status" value="1"/>
</dbReference>
<dbReference type="Pfam" id="PF01179">
    <property type="entry name" value="Cu_amine_oxid"/>
    <property type="match status" value="2"/>
</dbReference>
<keyword evidence="1" id="KW-0801">TPQ</keyword>
<dbReference type="PANTHER" id="PTHR10638">
    <property type="entry name" value="COPPER AMINE OXIDASE"/>
    <property type="match status" value="1"/>
</dbReference>
<dbReference type="InterPro" id="IPR000269">
    <property type="entry name" value="Cu_amine_oxidase"/>
</dbReference>
<evidence type="ECO:0000259" key="3">
    <source>
        <dbReference type="Pfam" id="PF01179"/>
    </source>
</evidence>
<evidence type="ECO:0000256" key="1">
    <source>
        <dbReference type="RuleBase" id="RU000672"/>
    </source>
</evidence>
<organism evidence="4 5">
    <name type="scientific">Pinctada imbricata</name>
    <name type="common">Atlantic pearl-oyster</name>
    <name type="synonym">Pinctada martensii</name>
    <dbReference type="NCBI Taxonomy" id="66713"/>
    <lineage>
        <taxon>Eukaryota</taxon>
        <taxon>Metazoa</taxon>
        <taxon>Spiralia</taxon>
        <taxon>Lophotrochozoa</taxon>
        <taxon>Mollusca</taxon>
        <taxon>Bivalvia</taxon>
        <taxon>Autobranchia</taxon>
        <taxon>Pteriomorphia</taxon>
        <taxon>Pterioida</taxon>
        <taxon>Pterioidea</taxon>
        <taxon>Pteriidae</taxon>
        <taxon>Pinctada</taxon>
    </lineage>
</organism>
<comment type="caution">
    <text evidence="4">The sequence shown here is derived from an EMBL/GenBank/DDBJ whole genome shotgun (WGS) entry which is preliminary data.</text>
</comment>
<dbReference type="GO" id="GO:0005507">
    <property type="term" value="F:copper ion binding"/>
    <property type="evidence" value="ECO:0007669"/>
    <property type="project" value="InterPro"/>
</dbReference>
<dbReference type="PANTHER" id="PTHR10638:SF20">
    <property type="entry name" value="AMINE OXIDASE"/>
    <property type="match status" value="1"/>
</dbReference>
<comment type="similarity">
    <text evidence="1">Belongs to the copper/topaquinone oxidase family.</text>
</comment>
<dbReference type="GO" id="GO:0048038">
    <property type="term" value="F:quinone binding"/>
    <property type="evidence" value="ECO:0007669"/>
    <property type="project" value="InterPro"/>
</dbReference>
<dbReference type="GO" id="GO:0005886">
    <property type="term" value="C:plasma membrane"/>
    <property type="evidence" value="ECO:0007669"/>
    <property type="project" value="TreeGrafter"/>
</dbReference>
<dbReference type="GO" id="GO:0008131">
    <property type="term" value="F:primary methylamine oxidase activity"/>
    <property type="evidence" value="ECO:0007669"/>
    <property type="project" value="InterPro"/>
</dbReference>
<keyword evidence="1" id="KW-0560">Oxidoreductase</keyword>
<dbReference type="Proteomes" id="UP001186944">
    <property type="component" value="Unassembled WGS sequence"/>
</dbReference>
<protein>
    <recommendedName>
        <fullName evidence="1">Amine oxidase</fullName>
        <ecNumber evidence="1">1.4.3.-</ecNumber>
    </recommendedName>
</protein>
<keyword evidence="5" id="KW-1185">Reference proteome</keyword>
<keyword evidence="1" id="KW-0479">Metal-binding</keyword>
<evidence type="ECO:0000313" key="4">
    <source>
        <dbReference type="EMBL" id="KAK3097981.1"/>
    </source>
</evidence>
<evidence type="ECO:0000313" key="5">
    <source>
        <dbReference type="Proteomes" id="UP001186944"/>
    </source>
</evidence>
<gene>
    <name evidence="4" type="ORF">FSP39_015040</name>
</gene>
<dbReference type="Gene3D" id="2.70.98.20">
    <property type="entry name" value="Copper amine oxidase, catalytic domain"/>
    <property type="match status" value="2"/>
</dbReference>
<reference evidence="4" key="1">
    <citation type="submission" date="2019-08" db="EMBL/GenBank/DDBJ databases">
        <title>The improved chromosome-level genome for the pearl oyster Pinctada fucata martensii using PacBio sequencing and Hi-C.</title>
        <authorList>
            <person name="Zheng Z."/>
        </authorList>
    </citation>
    <scope>NUCLEOTIDE SEQUENCE</scope>
    <source>
        <strain evidence="4">ZZ-2019</strain>
        <tissue evidence="4">Adductor muscle</tissue>
    </source>
</reference>
<feature type="domain" description="Copper amine oxidase catalytic" evidence="3">
    <location>
        <begin position="129"/>
        <end position="350"/>
    </location>
</feature>
<evidence type="ECO:0000256" key="2">
    <source>
        <dbReference type="SAM" id="MobiDB-lite"/>
    </source>
</evidence>
<accession>A0AA89C3L2</accession>
<dbReference type="InterPro" id="IPR049947">
    <property type="entry name" value="Cu_Am_Ox_Cu-bd"/>
</dbReference>
<comment type="PTM">
    <text evidence="1">Topaquinone (TPQ) is generated by copper-dependent autoxidation of a specific tyrosyl residue.</text>
</comment>
<dbReference type="InterPro" id="IPR036460">
    <property type="entry name" value="Cu_amine_oxidase_C_sf"/>
</dbReference>
<name>A0AA89C3L2_PINIB</name>